<dbReference type="EMBL" id="JBEAFC010000008">
    <property type="protein sequence ID" value="KAL1545071.1"/>
    <property type="molecule type" value="Genomic_DNA"/>
</dbReference>
<keyword evidence="2" id="KW-1185">Reference proteome</keyword>
<name>A0ABD1GLT4_SALDI</name>
<comment type="caution">
    <text evidence="1">The sequence shown here is derived from an EMBL/GenBank/DDBJ whole genome shotgun (WGS) entry which is preliminary data.</text>
</comment>
<dbReference type="Proteomes" id="UP001567538">
    <property type="component" value="Unassembled WGS sequence"/>
</dbReference>
<dbReference type="AlphaFoldDB" id="A0ABD1GLT4"/>
<reference evidence="1 2" key="1">
    <citation type="submission" date="2024-06" db="EMBL/GenBank/DDBJ databases">
        <title>A chromosome level genome sequence of Diviner's sage (Salvia divinorum).</title>
        <authorList>
            <person name="Ford S.A."/>
            <person name="Ro D.-K."/>
            <person name="Ness R.W."/>
            <person name="Phillips M.A."/>
        </authorList>
    </citation>
    <scope>NUCLEOTIDE SEQUENCE [LARGE SCALE GENOMIC DNA]</scope>
    <source>
        <strain evidence="1">SAF-2024a</strain>
        <tissue evidence="1">Leaf</tissue>
    </source>
</reference>
<gene>
    <name evidence="1" type="primary">AUG3</name>
    <name evidence="1" type="ORF">AAHA92_21841</name>
</gene>
<protein>
    <submittedName>
        <fullName evidence="1">AUGMIN subunit 3, variant 2</fullName>
    </submittedName>
</protein>
<proteinExistence type="predicted"/>
<organism evidence="1 2">
    <name type="scientific">Salvia divinorum</name>
    <name type="common">Maria pastora</name>
    <name type="synonym">Diviner's sage</name>
    <dbReference type="NCBI Taxonomy" id="28513"/>
    <lineage>
        <taxon>Eukaryota</taxon>
        <taxon>Viridiplantae</taxon>
        <taxon>Streptophyta</taxon>
        <taxon>Embryophyta</taxon>
        <taxon>Tracheophyta</taxon>
        <taxon>Spermatophyta</taxon>
        <taxon>Magnoliopsida</taxon>
        <taxon>eudicotyledons</taxon>
        <taxon>Gunneridae</taxon>
        <taxon>Pentapetalae</taxon>
        <taxon>asterids</taxon>
        <taxon>lamiids</taxon>
        <taxon>Lamiales</taxon>
        <taxon>Lamiaceae</taxon>
        <taxon>Nepetoideae</taxon>
        <taxon>Mentheae</taxon>
        <taxon>Salviinae</taxon>
        <taxon>Salvia</taxon>
        <taxon>Salvia subgen. Calosphace</taxon>
    </lineage>
</organism>
<evidence type="ECO:0000313" key="1">
    <source>
        <dbReference type="EMBL" id="KAL1545071.1"/>
    </source>
</evidence>
<evidence type="ECO:0000313" key="2">
    <source>
        <dbReference type="Proteomes" id="UP001567538"/>
    </source>
</evidence>
<accession>A0ABD1GLT4</accession>
<sequence length="79" mass="9112">MVSRIASLNDSSNRCISLSCGDEAITGARMMELIPLGMTSFYKMGSFWREKIWTLLMTEFQHFQPGETTKRLFLEVKKD</sequence>